<dbReference type="PANTHER" id="PTHR24171">
    <property type="entry name" value="ANKYRIN REPEAT DOMAIN-CONTAINING PROTEIN 39-RELATED"/>
    <property type="match status" value="1"/>
</dbReference>
<keyword evidence="6" id="KW-1185">Reference proteome</keyword>
<feature type="chain" id="PRO_5045656044" evidence="4">
    <location>
        <begin position="26"/>
        <end position="197"/>
    </location>
</feature>
<reference evidence="5 6" key="1">
    <citation type="journal article" date="2013" name="Int. J. Syst. Evol. Microbiol.">
        <title>Marinoscillum luteum sp. nov., isolated from marine sediment.</title>
        <authorList>
            <person name="Cha I.T."/>
            <person name="Park S.J."/>
            <person name="Kim S.J."/>
            <person name="Kim J.G."/>
            <person name="Jung M.Y."/>
            <person name="Shin K.S."/>
            <person name="Kwon K.K."/>
            <person name="Yang S.H."/>
            <person name="Seo Y.S."/>
            <person name="Rhee S.K."/>
        </authorList>
    </citation>
    <scope>NUCLEOTIDE SEQUENCE [LARGE SCALE GENOMIC DNA]</scope>
    <source>
        <strain evidence="5 6">KCTC 23939</strain>
    </source>
</reference>
<dbReference type="InterPro" id="IPR002110">
    <property type="entry name" value="Ankyrin_rpt"/>
</dbReference>
<dbReference type="RefSeq" id="WP_159582369.1">
    <property type="nucleotide sequence ID" value="NZ_JBIPKE010000018.1"/>
</dbReference>
<evidence type="ECO:0000256" key="2">
    <source>
        <dbReference type="ARBA" id="ARBA00023043"/>
    </source>
</evidence>
<evidence type="ECO:0000256" key="4">
    <source>
        <dbReference type="SAM" id="SignalP"/>
    </source>
</evidence>
<feature type="repeat" description="ANK" evidence="3">
    <location>
        <begin position="75"/>
        <end position="107"/>
    </location>
</feature>
<dbReference type="Gene3D" id="1.25.40.20">
    <property type="entry name" value="Ankyrin repeat-containing domain"/>
    <property type="match status" value="2"/>
</dbReference>
<gene>
    <name evidence="5" type="ORF">ACHKAR_14325</name>
</gene>
<keyword evidence="4" id="KW-0732">Signal</keyword>
<dbReference type="InterPro" id="IPR036770">
    <property type="entry name" value="Ankyrin_rpt-contain_sf"/>
</dbReference>
<accession>A0ABW7NAW1</accession>
<protein>
    <submittedName>
        <fullName evidence="5">Ankyrin repeat domain-containing protein</fullName>
    </submittedName>
</protein>
<proteinExistence type="predicted"/>
<dbReference type="Proteomes" id="UP001610063">
    <property type="component" value="Unassembled WGS sequence"/>
</dbReference>
<feature type="signal peptide" evidence="4">
    <location>
        <begin position="1"/>
        <end position="25"/>
    </location>
</feature>
<comment type="caution">
    <text evidence="5">The sequence shown here is derived from an EMBL/GenBank/DDBJ whole genome shotgun (WGS) entry which is preliminary data.</text>
</comment>
<name>A0ABW7NAW1_9BACT</name>
<feature type="repeat" description="ANK" evidence="3">
    <location>
        <begin position="108"/>
        <end position="140"/>
    </location>
</feature>
<dbReference type="Pfam" id="PF12796">
    <property type="entry name" value="Ank_2"/>
    <property type="match status" value="1"/>
</dbReference>
<keyword evidence="1" id="KW-0677">Repeat</keyword>
<keyword evidence="2 3" id="KW-0040">ANK repeat</keyword>
<dbReference type="SMART" id="SM00248">
    <property type="entry name" value="ANK"/>
    <property type="match status" value="2"/>
</dbReference>
<dbReference type="SUPFAM" id="SSF48403">
    <property type="entry name" value="Ankyrin repeat"/>
    <property type="match status" value="1"/>
</dbReference>
<dbReference type="PROSITE" id="PS50297">
    <property type="entry name" value="ANK_REP_REGION"/>
    <property type="match status" value="2"/>
</dbReference>
<evidence type="ECO:0000256" key="3">
    <source>
        <dbReference type="PROSITE-ProRule" id="PRU00023"/>
    </source>
</evidence>
<dbReference type="PANTHER" id="PTHR24171:SF8">
    <property type="entry name" value="BRCA1-ASSOCIATED RING DOMAIN PROTEIN 1"/>
    <property type="match status" value="1"/>
</dbReference>
<dbReference type="EMBL" id="JBIPKE010000018">
    <property type="protein sequence ID" value="MFH6984627.1"/>
    <property type="molecule type" value="Genomic_DNA"/>
</dbReference>
<evidence type="ECO:0000313" key="6">
    <source>
        <dbReference type="Proteomes" id="UP001610063"/>
    </source>
</evidence>
<dbReference type="PRINTS" id="PR01415">
    <property type="entry name" value="ANKYRIN"/>
</dbReference>
<evidence type="ECO:0000313" key="5">
    <source>
        <dbReference type="EMBL" id="MFH6984627.1"/>
    </source>
</evidence>
<evidence type="ECO:0000256" key="1">
    <source>
        <dbReference type="ARBA" id="ARBA00022737"/>
    </source>
</evidence>
<sequence>MKSLTQKTVQKWMTLSLIMIFLGTAACNQTQEKASKETSVEAPSTTLQEATFFGNLDAIKGHIAAKTDLNEKDAYGSTPLHIAATFGKTEAALLLISGGADLNSTSADGSTPLHTAAFFGRTDIVKALLENKADVTIRNTYNATALESVSAPFADMKPVYDQMSKDLGPFGLKLDFKQLEKARPVIAEMIETYSNNQ</sequence>
<organism evidence="5 6">
    <name type="scientific">Marinoscillum luteum</name>
    <dbReference type="NCBI Taxonomy" id="861051"/>
    <lineage>
        <taxon>Bacteria</taxon>
        <taxon>Pseudomonadati</taxon>
        <taxon>Bacteroidota</taxon>
        <taxon>Cytophagia</taxon>
        <taxon>Cytophagales</taxon>
        <taxon>Reichenbachiellaceae</taxon>
        <taxon>Marinoscillum</taxon>
    </lineage>
</organism>
<dbReference type="PROSITE" id="PS50088">
    <property type="entry name" value="ANK_REPEAT"/>
    <property type="match status" value="2"/>
</dbReference>
<dbReference type="PROSITE" id="PS51257">
    <property type="entry name" value="PROKAR_LIPOPROTEIN"/>
    <property type="match status" value="1"/>
</dbReference>